<protein>
    <submittedName>
        <fullName evidence="1">Iron-sulfur cluster biosynthesis protein</fullName>
    </submittedName>
</protein>
<dbReference type="AlphaFoldDB" id="A0A850RDV4"/>
<dbReference type="Proteomes" id="UP000563523">
    <property type="component" value="Unassembled WGS sequence"/>
</dbReference>
<sequence>MKMTVSTAAQEWYQTNLDLKSGDGIHFYGKVYGKTNVHEGFSIAFRPEKPQKPFYEVQYQEISYFFDDIDEWFFTGYDLEIDYDAKHDSPSYTFVAEA</sequence>
<name>A0A850RDV4_9LACO</name>
<dbReference type="SUPFAM" id="SSF89360">
    <property type="entry name" value="HesB-like domain"/>
    <property type="match status" value="1"/>
</dbReference>
<dbReference type="EMBL" id="JABZEC010000006">
    <property type="protein sequence ID" value="NVY96918.1"/>
    <property type="molecule type" value="Genomic_DNA"/>
</dbReference>
<comment type="caution">
    <text evidence="1">The sequence shown here is derived from an EMBL/GenBank/DDBJ whole genome shotgun (WGS) entry which is preliminary data.</text>
</comment>
<dbReference type="InterPro" id="IPR035903">
    <property type="entry name" value="HesB-like_dom_sf"/>
</dbReference>
<accession>A0A850RDV4</accession>
<keyword evidence="2" id="KW-1185">Reference proteome</keyword>
<reference evidence="1 2" key="1">
    <citation type="submission" date="2020-06" db="EMBL/GenBank/DDBJ databases">
        <authorList>
            <person name="Kang J."/>
        </authorList>
    </citation>
    <scope>NUCLEOTIDE SEQUENCE [LARGE SCALE GENOMIC DNA]</scope>
    <source>
        <strain evidence="1 2">DCY120</strain>
    </source>
</reference>
<organism evidence="1 2">
    <name type="scientific">Bombilactobacillus apium</name>
    <dbReference type="NCBI Taxonomy" id="2675299"/>
    <lineage>
        <taxon>Bacteria</taxon>
        <taxon>Bacillati</taxon>
        <taxon>Bacillota</taxon>
        <taxon>Bacilli</taxon>
        <taxon>Lactobacillales</taxon>
        <taxon>Lactobacillaceae</taxon>
        <taxon>Bombilactobacillus</taxon>
    </lineage>
</organism>
<evidence type="ECO:0000313" key="2">
    <source>
        <dbReference type="Proteomes" id="UP000563523"/>
    </source>
</evidence>
<dbReference type="RefSeq" id="WP_176943077.1">
    <property type="nucleotide sequence ID" value="NZ_JABZEC010000006.1"/>
</dbReference>
<proteinExistence type="predicted"/>
<gene>
    <name evidence="1" type="ORF">HU830_07110</name>
</gene>
<evidence type="ECO:0000313" key="1">
    <source>
        <dbReference type="EMBL" id="NVY96918.1"/>
    </source>
</evidence>